<dbReference type="AlphaFoldDB" id="A0A7C5HHZ2"/>
<evidence type="ECO:0000259" key="10">
    <source>
        <dbReference type="PROSITE" id="PS51779"/>
    </source>
</evidence>
<evidence type="ECO:0000256" key="4">
    <source>
        <dbReference type="ARBA" id="ARBA00022618"/>
    </source>
</evidence>
<dbReference type="InterPro" id="IPR034746">
    <property type="entry name" value="POTRA"/>
</dbReference>
<evidence type="ECO:0000256" key="2">
    <source>
        <dbReference type="ARBA" id="ARBA00022475"/>
    </source>
</evidence>
<keyword evidence="8" id="KW-0131">Cell cycle</keyword>
<dbReference type="EMBL" id="DRSQ01000143">
    <property type="protein sequence ID" value="HHE32363.1"/>
    <property type="molecule type" value="Genomic_DNA"/>
</dbReference>
<keyword evidence="2" id="KW-1003">Cell membrane</keyword>
<dbReference type="Proteomes" id="UP000886058">
    <property type="component" value="Unassembled WGS sequence"/>
</dbReference>
<dbReference type="PANTHER" id="PTHR35851:SF1">
    <property type="entry name" value="CELL DIVISION PROTEIN FTSQ"/>
    <property type="match status" value="1"/>
</dbReference>
<evidence type="ECO:0000256" key="3">
    <source>
        <dbReference type="ARBA" id="ARBA00022519"/>
    </source>
</evidence>
<comment type="caution">
    <text evidence="11">The sequence shown here is derived from an EMBL/GenBank/DDBJ whole genome shotgun (WGS) entry which is preliminary data.</text>
</comment>
<name>A0A7C5HHZ2_9CHLB</name>
<evidence type="ECO:0000256" key="6">
    <source>
        <dbReference type="ARBA" id="ARBA00022989"/>
    </source>
</evidence>
<accession>A0A7C5HHZ2</accession>
<reference evidence="11" key="1">
    <citation type="journal article" date="2020" name="mSystems">
        <title>Genome- and Community-Level Interaction Insights into Carbon Utilization and Element Cycling Functions of Hydrothermarchaeota in Hydrothermal Sediment.</title>
        <authorList>
            <person name="Zhou Z."/>
            <person name="Liu Y."/>
            <person name="Xu W."/>
            <person name="Pan J."/>
            <person name="Luo Z.H."/>
            <person name="Li M."/>
        </authorList>
    </citation>
    <scope>NUCLEOTIDE SEQUENCE [LARGE SCALE GENOMIC DNA]</scope>
    <source>
        <strain evidence="11">HyVt-633</strain>
    </source>
</reference>
<protein>
    <submittedName>
        <fullName evidence="11">FtsQ-type POTRA domain-containing protein</fullName>
    </submittedName>
</protein>
<dbReference type="Pfam" id="PF03799">
    <property type="entry name" value="FtsQ_DivIB_C"/>
    <property type="match status" value="1"/>
</dbReference>
<gene>
    <name evidence="11" type="ORF">ENL07_06995</name>
</gene>
<evidence type="ECO:0000313" key="11">
    <source>
        <dbReference type="EMBL" id="HHE32363.1"/>
    </source>
</evidence>
<keyword evidence="7 9" id="KW-0472">Membrane</keyword>
<comment type="subcellular location">
    <subcellularLocation>
        <location evidence="1">Membrane</location>
    </subcellularLocation>
</comment>
<dbReference type="InterPro" id="IPR005548">
    <property type="entry name" value="Cell_div_FtsQ/DivIB_C"/>
</dbReference>
<evidence type="ECO:0000256" key="9">
    <source>
        <dbReference type="SAM" id="Phobius"/>
    </source>
</evidence>
<evidence type="ECO:0000256" key="8">
    <source>
        <dbReference type="ARBA" id="ARBA00023306"/>
    </source>
</evidence>
<dbReference type="Gene3D" id="3.10.20.310">
    <property type="entry name" value="membrane protein fhac"/>
    <property type="match status" value="1"/>
</dbReference>
<keyword evidence="3" id="KW-0997">Cell inner membrane</keyword>
<dbReference type="Pfam" id="PF08478">
    <property type="entry name" value="POTRA_1"/>
    <property type="match status" value="1"/>
</dbReference>
<feature type="domain" description="POTRA" evidence="10">
    <location>
        <begin position="66"/>
        <end position="134"/>
    </location>
</feature>
<evidence type="ECO:0000256" key="7">
    <source>
        <dbReference type="ARBA" id="ARBA00023136"/>
    </source>
</evidence>
<keyword evidence="4" id="KW-0132">Cell division</keyword>
<dbReference type="GO" id="GO:0090529">
    <property type="term" value="P:cell septum assembly"/>
    <property type="evidence" value="ECO:0007669"/>
    <property type="project" value="InterPro"/>
</dbReference>
<dbReference type="InterPro" id="IPR013685">
    <property type="entry name" value="POTRA_FtsQ_type"/>
</dbReference>
<dbReference type="InterPro" id="IPR026579">
    <property type="entry name" value="FtsQ"/>
</dbReference>
<evidence type="ECO:0000256" key="1">
    <source>
        <dbReference type="ARBA" id="ARBA00004370"/>
    </source>
</evidence>
<feature type="transmembrane region" description="Helical" evidence="9">
    <location>
        <begin position="34"/>
        <end position="59"/>
    </location>
</feature>
<dbReference type="PROSITE" id="PS51779">
    <property type="entry name" value="POTRA"/>
    <property type="match status" value="1"/>
</dbReference>
<keyword evidence="6 9" id="KW-1133">Transmembrane helix</keyword>
<keyword evidence="5 9" id="KW-0812">Transmembrane</keyword>
<dbReference type="PANTHER" id="PTHR35851">
    <property type="entry name" value="CELL DIVISION PROTEIN FTSQ"/>
    <property type="match status" value="1"/>
</dbReference>
<proteinExistence type="predicted"/>
<organism evidence="11">
    <name type="scientific">Chlorobaculum parvum</name>
    <dbReference type="NCBI Taxonomy" id="274539"/>
    <lineage>
        <taxon>Bacteria</taxon>
        <taxon>Pseudomonadati</taxon>
        <taxon>Chlorobiota</taxon>
        <taxon>Chlorobiia</taxon>
        <taxon>Chlorobiales</taxon>
        <taxon>Chlorobiaceae</taxon>
        <taxon>Chlorobaculum</taxon>
    </lineage>
</organism>
<evidence type="ECO:0000256" key="5">
    <source>
        <dbReference type="ARBA" id="ARBA00022692"/>
    </source>
</evidence>
<sequence>MEPQERDRWLEEPLSALTPDAEAPAPRGGKLRRLFGATPVVATLTALLLMAVTALAWYATQWKEGVTVEQVVVTGANLIELSALEERLHRFRNRPLEEVDIDEVRRALASEPWIRSMAVSKELNGILRVTLEERQPAALLVEGEREMMIDTDGVVLPDDGISARFNRLVKVSGAGRLEWTSTSGRKRLNEADRRILFPLLEAFSATQHARLLLSEIHLEPDNRTWFSVAGSSIRFVVGNAGNFKEKLKKFEIFWQQVVAKKGIDCYESVDLRFRDRVFASEPEEKLVVP</sequence>
<dbReference type="GO" id="GO:0016020">
    <property type="term" value="C:membrane"/>
    <property type="evidence" value="ECO:0007669"/>
    <property type="project" value="UniProtKB-SubCell"/>
</dbReference>